<evidence type="ECO:0000313" key="2">
    <source>
        <dbReference type="Proteomes" id="UP000186931"/>
    </source>
</evidence>
<name>A0A1E8E4T9_9GAMM</name>
<reference evidence="1 2" key="1">
    <citation type="submission" date="2016-10" db="EMBL/GenBank/DDBJ databases">
        <title>Genome of airborne Acinetobacter sp. 5-2Ac02 in the hospital environment: Species near to Acinetobacter towneri.</title>
        <authorList>
            <person name="Barbosa B."/>
            <person name="Fernandez-Garcia L."/>
            <person name="Gato E."/>
            <person name="Leao R."/>
            <person name="Albano R."/>
            <person name="Fernandez B."/>
            <person name="Fernandez-Cuenca F."/>
            <person name="Marques E."/>
            <person name="Tomas M."/>
        </authorList>
    </citation>
    <scope>NUCLEOTIDE SEQUENCE [LARGE SCALE GENOMIC DNA]</scope>
    <source>
        <strain evidence="1 2">5-2Ac02</strain>
    </source>
</reference>
<comment type="caution">
    <text evidence="1">The sequence shown here is derived from an EMBL/GenBank/DDBJ whole genome shotgun (WGS) entry which is preliminary data.</text>
</comment>
<organism evidence="1 2">
    <name type="scientific">Acinetobacter towneri</name>
    <dbReference type="NCBI Taxonomy" id="202956"/>
    <lineage>
        <taxon>Bacteria</taxon>
        <taxon>Pseudomonadati</taxon>
        <taxon>Pseudomonadota</taxon>
        <taxon>Gammaproteobacteria</taxon>
        <taxon>Moraxellales</taxon>
        <taxon>Moraxellaceae</taxon>
        <taxon>Acinetobacter</taxon>
    </lineage>
</organism>
<proteinExistence type="predicted"/>
<dbReference type="Proteomes" id="UP000186931">
    <property type="component" value="Unassembled WGS sequence"/>
</dbReference>
<dbReference type="STRING" id="202956.BJN41_03360"/>
<dbReference type="RefSeq" id="WP_070153718.1">
    <property type="nucleotide sequence ID" value="NZ_MKQS01000005.1"/>
</dbReference>
<gene>
    <name evidence="1" type="ORF">BJN41_03360</name>
</gene>
<sequence>MPNRLELTKNVLFFKCNSPNTDQEIDKILELATENKESNKNFVIDQFREKNRTHRGVDYTVSIKVFPTVRPVYFLDDDTFEDRIYAYILVIEINDYLVILSKSCSTFLAYVKEKFKLIDVAELSKLVGDNAEFQKIALRNMTVSEKAVRNRSYEGNDIRSSFSSHSAGRSIPSHLKIKEKGQIKSISSTGRIVESAPRQSIEEITDWAYSQIQLINTSKENNFLKNFAKKVSLGEVLSKCKPSALLIDVSAIEDKIEDGAIVLKYELFKKEKINGKVKKTKKYIKPSIRIYKKLFDQLGEIYELDQNLRVVNFESTSYVNKNKRVILPKNN</sequence>
<dbReference type="AlphaFoldDB" id="A0A1E8E4T9"/>
<protein>
    <submittedName>
        <fullName evidence="1">Uncharacterized protein</fullName>
    </submittedName>
</protein>
<evidence type="ECO:0000313" key="1">
    <source>
        <dbReference type="EMBL" id="OFE44273.1"/>
    </source>
</evidence>
<dbReference type="EMBL" id="MKQS01000005">
    <property type="protein sequence ID" value="OFE44273.1"/>
    <property type="molecule type" value="Genomic_DNA"/>
</dbReference>
<accession>A0A1E8E4T9</accession>